<evidence type="ECO:0000313" key="3">
    <source>
        <dbReference type="Proteomes" id="UP001055125"/>
    </source>
</evidence>
<dbReference type="Gene3D" id="2.160.20.10">
    <property type="entry name" value="Single-stranded right-handed beta-helix, Pectin lyase-like"/>
    <property type="match status" value="1"/>
</dbReference>
<evidence type="ECO:0000256" key="1">
    <source>
        <dbReference type="SAM" id="MobiDB-lite"/>
    </source>
</evidence>
<dbReference type="Proteomes" id="UP001055125">
    <property type="component" value="Unassembled WGS sequence"/>
</dbReference>
<dbReference type="EMBL" id="BPQP01000001">
    <property type="protein sequence ID" value="GJD92933.1"/>
    <property type="molecule type" value="Genomic_DNA"/>
</dbReference>
<accession>A0ABQ4RQ96</accession>
<organism evidence="2 3">
    <name type="scientific">Methylobacterium iners</name>
    <dbReference type="NCBI Taxonomy" id="418707"/>
    <lineage>
        <taxon>Bacteria</taxon>
        <taxon>Pseudomonadati</taxon>
        <taxon>Pseudomonadota</taxon>
        <taxon>Alphaproteobacteria</taxon>
        <taxon>Hyphomicrobiales</taxon>
        <taxon>Methylobacteriaceae</taxon>
        <taxon>Methylobacterium</taxon>
    </lineage>
</organism>
<dbReference type="SUPFAM" id="SSF51126">
    <property type="entry name" value="Pectin lyase-like"/>
    <property type="match status" value="1"/>
</dbReference>
<dbReference type="InterPro" id="IPR011050">
    <property type="entry name" value="Pectin_lyase_fold/virulence"/>
</dbReference>
<protein>
    <submittedName>
        <fullName evidence="2">Uncharacterized protein</fullName>
    </submittedName>
</protein>
<proteinExistence type="predicted"/>
<dbReference type="RefSeq" id="WP_238242056.1">
    <property type="nucleotide sequence ID" value="NZ_BPQP01000001.1"/>
</dbReference>
<comment type="caution">
    <text evidence="2">The sequence shown here is derived from an EMBL/GenBank/DDBJ whole genome shotgun (WGS) entry which is preliminary data.</text>
</comment>
<gene>
    <name evidence="2" type="ORF">OCOJLMKI_0116</name>
</gene>
<keyword evidence="3" id="KW-1185">Reference proteome</keyword>
<evidence type="ECO:0000313" key="2">
    <source>
        <dbReference type="EMBL" id="GJD92933.1"/>
    </source>
</evidence>
<feature type="region of interest" description="Disordered" evidence="1">
    <location>
        <begin position="1"/>
        <end position="28"/>
    </location>
</feature>
<reference evidence="2" key="1">
    <citation type="journal article" date="2021" name="Front. Microbiol.">
        <title>Comprehensive Comparative Genomics and Phenotyping of Methylobacterium Species.</title>
        <authorList>
            <person name="Alessa O."/>
            <person name="Ogura Y."/>
            <person name="Fujitani Y."/>
            <person name="Takami H."/>
            <person name="Hayashi T."/>
            <person name="Sahin N."/>
            <person name="Tani A."/>
        </authorList>
    </citation>
    <scope>NUCLEOTIDE SEQUENCE</scope>
    <source>
        <strain evidence="2">DSM 19015</strain>
    </source>
</reference>
<dbReference type="InterPro" id="IPR012334">
    <property type="entry name" value="Pectin_lyas_fold"/>
</dbReference>
<reference evidence="2" key="2">
    <citation type="submission" date="2021-08" db="EMBL/GenBank/DDBJ databases">
        <authorList>
            <person name="Tani A."/>
            <person name="Ola A."/>
            <person name="Ogura Y."/>
            <person name="Katsura K."/>
            <person name="Hayashi T."/>
        </authorList>
    </citation>
    <scope>NUCLEOTIDE SEQUENCE</scope>
    <source>
        <strain evidence="2">DSM 19015</strain>
    </source>
</reference>
<name>A0ABQ4RQ96_9HYPH</name>
<sequence length="797" mass="84787">MANVSVKVDRVKERRSRTPGYRPGMNGSRVLDDGEPFVNYADMVRCIGTDDGTFVEYSLTADKVTPELADRTITVKEVLSRQVDVRNYGTVTIGKNATDAQIVESTRAVQRAIAVAVFFKLQKVIFPAGDLVLGGTLGGNGAALVMTQGKDLILQFNSTTIWLTGSTSNDQGGLVDYCGLIWFDRCKGRCGFEGELTIEQLNPPVNQGGIVAVVPGQYLEVQLDWVPTWTSLNVVSLWNLLEGVQGLVFVRENTPLQPVAGTPGRYRIPTNLAGTAVLNEAFSGIPSLVGQRITIQHRQYGRDCIIARDCETIVIPSTVTLHSCLGSGIYGVRARILSDMTIEAGFHNGIKRQMGISSDGPHLINCAGSVIGGQVFDTGDDAVNLAGYIAPVISRDGPNQLTVQYLAPFEALPRHGELIEIVNANYSRIVFTQALNPVANPGAGTYTFTTQAPLPAFTATPWYLLVREGSIGCQIKSGFRCGRTRAAGIRSSMTQVNIGDICVSNTLYEAVVGGSFFGLEYAVYEDVVLGEVDGFNIGMSRDPVRPAIAAICFDPLKPDGNHVGKGAAGNLTIKGAHIRNANCRALYVSGSLKATVGKIVAENINRFPVARDGLPAGDFAQFVNCEEVETRDFSPFGSAPGFVNLQALTRLSGRGWRNLVTPSGGATVIDVVAIDEFLSGWSPYAATVRAGAGTLVAPALVLGFWRRVGKTIQWRVRANLAGLGTGTGEFVASIPAPVRGYAEATGKEFAQTGYGLHAVALEGGVEMAFTTAANTINGGSPLAANGQYIVGGTYESL</sequence>